<comment type="caution">
    <text evidence="1">The sequence shown here is derived from an EMBL/GenBank/DDBJ whole genome shotgun (WGS) entry which is preliminary data.</text>
</comment>
<dbReference type="Proteomes" id="UP000565468">
    <property type="component" value="Unassembled WGS sequence"/>
</dbReference>
<keyword evidence="2" id="KW-1185">Reference proteome</keyword>
<proteinExistence type="predicted"/>
<dbReference type="EMBL" id="JABBPN010000006">
    <property type="protein sequence ID" value="NMO95954.1"/>
    <property type="molecule type" value="Genomic_DNA"/>
</dbReference>
<dbReference type="InterPro" id="IPR027417">
    <property type="entry name" value="P-loop_NTPase"/>
</dbReference>
<evidence type="ECO:0000313" key="2">
    <source>
        <dbReference type="Proteomes" id="UP000565468"/>
    </source>
</evidence>
<accession>A0A848M8X2</accession>
<dbReference type="RefSeq" id="WP_169504730.1">
    <property type="nucleotide sequence ID" value="NZ_JABBPN010000006.1"/>
</dbReference>
<dbReference type="Gene3D" id="3.40.50.300">
    <property type="entry name" value="P-loop containing nucleotide triphosphate hydrolases"/>
    <property type="match status" value="1"/>
</dbReference>
<gene>
    <name evidence="1" type="ORF">HII30_09250</name>
</gene>
<dbReference type="SUPFAM" id="SSF52540">
    <property type="entry name" value="P-loop containing nucleoside triphosphate hydrolases"/>
    <property type="match status" value="1"/>
</dbReference>
<protein>
    <recommendedName>
        <fullName evidence="3">ParA family protein</fullName>
    </recommendedName>
</protein>
<name>A0A848M8X2_PAELE</name>
<reference evidence="1 2" key="1">
    <citation type="submission" date="2020-04" db="EMBL/GenBank/DDBJ databases">
        <title>Paenibacillus algicola sp. nov., a novel marine bacterium producing alginate lyase.</title>
        <authorList>
            <person name="Huang H."/>
        </authorList>
    </citation>
    <scope>NUCLEOTIDE SEQUENCE [LARGE SCALE GENOMIC DNA]</scope>
    <source>
        <strain evidence="1 2">L7-75</strain>
    </source>
</reference>
<evidence type="ECO:0008006" key="3">
    <source>
        <dbReference type="Google" id="ProtNLM"/>
    </source>
</evidence>
<organism evidence="1 2">
    <name type="scientific">Paenibacillus lemnae</name>
    <dbReference type="NCBI Taxonomy" id="1330551"/>
    <lineage>
        <taxon>Bacteria</taxon>
        <taxon>Bacillati</taxon>
        <taxon>Bacillota</taxon>
        <taxon>Bacilli</taxon>
        <taxon>Bacillales</taxon>
        <taxon>Paenibacillaceae</taxon>
        <taxon>Paenibacillus</taxon>
    </lineage>
</organism>
<dbReference type="AlphaFoldDB" id="A0A848M8X2"/>
<evidence type="ECO:0000313" key="1">
    <source>
        <dbReference type="EMBL" id="NMO95954.1"/>
    </source>
</evidence>
<sequence length="278" mass="30641">MSLIALWSPLSGGSGSTVLACSLSIMLSMEYKAACLLMHGGKMRSRVEQAFPGVNNVTETIYDDGNQGMSALHRLAVCGRLSQHNFKDYASTVIPDRMHFMKGTPEPLLLRDEAEVHTYRTILNAAVQSYDVVVADAGNGRPEGMDLELIMSADLLLIGLNQNMHALDEQFENKLYGIPEQVKSFGYVVGRYDTDSHYTLQNIRRKFGLKEFIEKVPYSSNIADAWNSRSITACLLRGQGGMKHKRETAFNQAVRSISSLASDTVGMPGLRNSVERGA</sequence>